<dbReference type="EMBL" id="JAGGLL010000015">
    <property type="protein sequence ID" value="MBP2022349.1"/>
    <property type="molecule type" value="Genomic_DNA"/>
</dbReference>
<keyword evidence="5 10" id="KW-0028">Amino-acid biosynthesis</keyword>
<comment type="caution">
    <text evidence="12">The sequence shown here is derived from an EMBL/GenBank/DDBJ whole genome shotgun (WGS) entry which is preliminary data.</text>
</comment>
<evidence type="ECO:0000256" key="2">
    <source>
        <dbReference type="ARBA" id="ARBA00004962"/>
    </source>
</evidence>
<evidence type="ECO:0000256" key="7">
    <source>
        <dbReference type="ARBA" id="ARBA00022898"/>
    </source>
</evidence>
<feature type="domain" description="Tryptophan synthase beta chain-like PALP" evidence="11">
    <location>
        <begin position="8"/>
        <end position="290"/>
    </location>
</feature>
<evidence type="ECO:0000259" key="11">
    <source>
        <dbReference type="Pfam" id="PF00291"/>
    </source>
</evidence>
<accession>A0ABS4K3H6</accession>
<dbReference type="EC" id="2.5.1.47" evidence="4 10"/>
<dbReference type="GO" id="GO:0004124">
    <property type="term" value="F:cysteine synthase activity"/>
    <property type="evidence" value="ECO:0007669"/>
    <property type="project" value="UniProtKB-EC"/>
</dbReference>
<reference evidence="12 13" key="1">
    <citation type="submission" date="2021-03" db="EMBL/GenBank/DDBJ databases">
        <title>Genomic Encyclopedia of Type Strains, Phase IV (KMG-IV): sequencing the most valuable type-strain genomes for metagenomic binning, comparative biology and taxonomic classification.</title>
        <authorList>
            <person name="Goeker M."/>
        </authorList>
    </citation>
    <scope>NUCLEOTIDE SEQUENCE [LARGE SCALE GENOMIC DNA]</scope>
    <source>
        <strain evidence="12 13">DSM 28650</strain>
    </source>
</reference>
<evidence type="ECO:0000256" key="5">
    <source>
        <dbReference type="ARBA" id="ARBA00022605"/>
    </source>
</evidence>
<dbReference type="CDD" id="cd01561">
    <property type="entry name" value="CBS_like"/>
    <property type="match status" value="1"/>
</dbReference>
<dbReference type="NCBIfam" id="TIGR01139">
    <property type="entry name" value="cysK"/>
    <property type="match status" value="1"/>
</dbReference>
<dbReference type="InterPro" id="IPR001216">
    <property type="entry name" value="P-phosphate_BS"/>
</dbReference>
<name>A0ABS4K3H6_9CLOT</name>
<comment type="pathway">
    <text evidence="2">Amino-acid biosynthesis; L-cysteine biosynthesis; L-cysteine from L-serine: step 2/2.</text>
</comment>
<keyword evidence="7 10" id="KW-0663">Pyridoxal phosphate</keyword>
<dbReference type="InterPro" id="IPR001926">
    <property type="entry name" value="TrpB-like_PALP"/>
</dbReference>
<comment type="catalytic activity">
    <reaction evidence="9 10">
        <text>O-acetyl-L-serine + hydrogen sulfide = L-cysteine + acetate</text>
        <dbReference type="Rhea" id="RHEA:14829"/>
        <dbReference type="ChEBI" id="CHEBI:29919"/>
        <dbReference type="ChEBI" id="CHEBI:30089"/>
        <dbReference type="ChEBI" id="CHEBI:35235"/>
        <dbReference type="ChEBI" id="CHEBI:58340"/>
        <dbReference type="EC" id="2.5.1.47"/>
    </reaction>
</comment>
<evidence type="ECO:0000313" key="13">
    <source>
        <dbReference type="Proteomes" id="UP001519308"/>
    </source>
</evidence>
<dbReference type="RefSeq" id="WP_021284271.1">
    <property type="nucleotide sequence ID" value="NZ_JAGGLL010000015.1"/>
</dbReference>
<dbReference type="PROSITE" id="PS00901">
    <property type="entry name" value="CYS_SYNTHASE"/>
    <property type="match status" value="1"/>
</dbReference>
<keyword evidence="8 10" id="KW-0198">Cysteine biosynthesis</keyword>
<proteinExistence type="inferred from homology"/>
<comment type="similarity">
    <text evidence="3 10">Belongs to the cysteine synthase/cystathionine beta-synthase family.</text>
</comment>
<dbReference type="SUPFAM" id="SSF53686">
    <property type="entry name" value="Tryptophan synthase beta subunit-like PLP-dependent enzymes"/>
    <property type="match status" value="1"/>
</dbReference>
<dbReference type="Gene3D" id="3.40.50.1100">
    <property type="match status" value="2"/>
</dbReference>
<evidence type="ECO:0000256" key="9">
    <source>
        <dbReference type="ARBA" id="ARBA00047931"/>
    </source>
</evidence>
<dbReference type="Pfam" id="PF00291">
    <property type="entry name" value="PALP"/>
    <property type="match status" value="1"/>
</dbReference>
<protein>
    <recommendedName>
        <fullName evidence="4 10">Cysteine synthase</fullName>
        <ecNumber evidence="4 10">2.5.1.47</ecNumber>
    </recommendedName>
</protein>
<dbReference type="InterPro" id="IPR050214">
    <property type="entry name" value="Cys_Synth/Cystath_Beta-Synth"/>
</dbReference>
<evidence type="ECO:0000256" key="8">
    <source>
        <dbReference type="ARBA" id="ARBA00023192"/>
    </source>
</evidence>
<evidence type="ECO:0000313" key="12">
    <source>
        <dbReference type="EMBL" id="MBP2022349.1"/>
    </source>
</evidence>
<dbReference type="InterPro" id="IPR036052">
    <property type="entry name" value="TrpB-like_PALP_sf"/>
</dbReference>
<dbReference type="InterPro" id="IPR005859">
    <property type="entry name" value="CysK"/>
</dbReference>
<dbReference type="NCBIfam" id="TIGR01136">
    <property type="entry name" value="cysKM"/>
    <property type="match status" value="1"/>
</dbReference>
<sequence length="302" mass="32338">MLYNNVLEMIGNTPIIKLNNIVSNEMAEVYVKLEKYNPAGSVKDRAAMGMVEEAERLGLLKPNSVIVEPTSGNTGIALAMIGKLKGYKVIIVMPDTMSMERRNMIKAYGAELVLTEGAKGMKGAIEKAKEIAVDDTFFIPQQFVNVANPEKHYATTAEEILKDIPDLDAFVAGVGTAGTITGVGRKLKEMKNSIIVNAVEPEKSPILSGGTHSPHKIQGIGAGFIPENYNKEIVDKISQVSDENAFDTARLLAKNEGILVGISSGAAVSAALALAMELGKDKKILVIAPDSGEKYLSMGLFQ</sequence>
<evidence type="ECO:0000256" key="10">
    <source>
        <dbReference type="RuleBase" id="RU003985"/>
    </source>
</evidence>
<keyword evidence="6 10" id="KW-0808">Transferase</keyword>
<evidence type="ECO:0000256" key="1">
    <source>
        <dbReference type="ARBA" id="ARBA00001933"/>
    </source>
</evidence>
<keyword evidence="13" id="KW-1185">Reference proteome</keyword>
<organism evidence="12 13">
    <name type="scientific">Clostridium punense</name>
    <dbReference type="NCBI Taxonomy" id="1054297"/>
    <lineage>
        <taxon>Bacteria</taxon>
        <taxon>Bacillati</taxon>
        <taxon>Bacillota</taxon>
        <taxon>Clostridia</taxon>
        <taxon>Eubacteriales</taxon>
        <taxon>Clostridiaceae</taxon>
        <taxon>Clostridium</taxon>
    </lineage>
</organism>
<dbReference type="InterPro" id="IPR005856">
    <property type="entry name" value="Cys_synth"/>
</dbReference>
<gene>
    <name evidence="12" type="ORF">J2Z44_002170</name>
</gene>
<evidence type="ECO:0000256" key="3">
    <source>
        <dbReference type="ARBA" id="ARBA00007103"/>
    </source>
</evidence>
<evidence type="ECO:0000256" key="4">
    <source>
        <dbReference type="ARBA" id="ARBA00012681"/>
    </source>
</evidence>
<dbReference type="Proteomes" id="UP001519308">
    <property type="component" value="Unassembled WGS sequence"/>
</dbReference>
<dbReference type="PANTHER" id="PTHR10314">
    <property type="entry name" value="CYSTATHIONINE BETA-SYNTHASE"/>
    <property type="match status" value="1"/>
</dbReference>
<comment type="cofactor">
    <cofactor evidence="1 10">
        <name>pyridoxal 5'-phosphate</name>
        <dbReference type="ChEBI" id="CHEBI:597326"/>
    </cofactor>
</comment>
<evidence type="ECO:0000256" key="6">
    <source>
        <dbReference type="ARBA" id="ARBA00022679"/>
    </source>
</evidence>